<dbReference type="VEuPathDB" id="FungiDB:SI65_06449"/>
<sequence>MAWIAIKYKVLHPQQFRALPLRSATDLAAALIHDVEEAWPRGLKASMLTLDVQGAFDAILSGRLIRRLREQGWPINVVQWVASFTQGRTASLRLGNHTSQTYQVPAGLPQGSPISPILFMLYIEPIFKQGPLRTRRGRFGYADDICQLVASPSLEENCTALQHCTEELRQWGAREGLTFDFNKTELQHFTCGTNHSNPTCSIHTSQGSHTVTPPPPWRCNALARHLLEGLGHTYCDKLQLLVSSQSYAMEQRPGGQADTGPKINTWSQTELTPPSLALNGCSEKPSGGLCQYTALPLFQPSTEKLPFPRWRSSLTKNVLLPDCVPPVWTTAIQSTGGYSAENPRNTQNICPSQDRAEANFQQWADTCPPLSMFLFTDGSRLSNSDAVAGAGWYGYWGAWKQESACGHLCLPKHEVFDAEATAAYEGLKAAFDSAQAPYTQNVYILLDNQEVA</sequence>
<dbReference type="InterPro" id="IPR002156">
    <property type="entry name" value="RNaseH_domain"/>
</dbReference>
<dbReference type="AlphaFoldDB" id="A0A1E3BCA3"/>
<organism evidence="3 4">
    <name type="scientific">Aspergillus cristatus</name>
    <name type="common">Chinese Fuzhuan brick tea-fermentation fungus</name>
    <name type="synonym">Eurotium cristatum</name>
    <dbReference type="NCBI Taxonomy" id="573508"/>
    <lineage>
        <taxon>Eukaryota</taxon>
        <taxon>Fungi</taxon>
        <taxon>Dikarya</taxon>
        <taxon>Ascomycota</taxon>
        <taxon>Pezizomycotina</taxon>
        <taxon>Eurotiomycetes</taxon>
        <taxon>Eurotiomycetidae</taxon>
        <taxon>Eurotiales</taxon>
        <taxon>Aspergillaceae</taxon>
        <taxon>Aspergillus</taxon>
        <taxon>Aspergillus subgen. Aspergillus</taxon>
    </lineage>
</organism>
<evidence type="ECO:0000259" key="1">
    <source>
        <dbReference type="PROSITE" id="PS50878"/>
    </source>
</evidence>
<keyword evidence="4" id="KW-1185">Reference proteome</keyword>
<dbReference type="InterPro" id="IPR012337">
    <property type="entry name" value="RNaseH-like_sf"/>
</dbReference>
<evidence type="ECO:0000313" key="3">
    <source>
        <dbReference type="EMBL" id="ODM18577.1"/>
    </source>
</evidence>
<dbReference type="GO" id="GO:0003676">
    <property type="term" value="F:nucleic acid binding"/>
    <property type="evidence" value="ECO:0007669"/>
    <property type="project" value="InterPro"/>
</dbReference>
<dbReference type="SUPFAM" id="SSF53098">
    <property type="entry name" value="Ribonuclease H-like"/>
    <property type="match status" value="1"/>
</dbReference>
<feature type="domain" description="RNase H type-1" evidence="2">
    <location>
        <begin position="368"/>
        <end position="452"/>
    </location>
</feature>
<protein>
    <submittedName>
        <fullName evidence="3">Uncharacterized protein</fullName>
    </submittedName>
</protein>
<evidence type="ECO:0000259" key="2">
    <source>
        <dbReference type="PROSITE" id="PS50879"/>
    </source>
</evidence>
<dbReference type="PANTHER" id="PTHR33481">
    <property type="entry name" value="REVERSE TRANSCRIPTASE"/>
    <property type="match status" value="1"/>
</dbReference>
<accession>A0A1E3BCA3</accession>
<gene>
    <name evidence="3" type="ORF">SI65_06449</name>
</gene>
<evidence type="ECO:0000313" key="4">
    <source>
        <dbReference type="Proteomes" id="UP000094569"/>
    </source>
</evidence>
<dbReference type="STRING" id="573508.A0A1E3BCA3"/>
<dbReference type="GO" id="GO:0004523">
    <property type="term" value="F:RNA-DNA hybrid ribonuclease activity"/>
    <property type="evidence" value="ECO:0007669"/>
    <property type="project" value="InterPro"/>
</dbReference>
<reference evidence="3 4" key="1">
    <citation type="journal article" date="2016" name="BMC Genomics">
        <title>Comparative genomic and transcriptomic analyses of the Fuzhuan brick tea-fermentation fungus Aspergillus cristatus.</title>
        <authorList>
            <person name="Ge Y."/>
            <person name="Wang Y."/>
            <person name="Liu Y."/>
            <person name="Tan Y."/>
            <person name="Ren X."/>
            <person name="Zhang X."/>
            <person name="Hyde K.D."/>
            <person name="Liu Y."/>
            <person name="Liu Z."/>
        </authorList>
    </citation>
    <scope>NUCLEOTIDE SEQUENCE [LARGE SCALE GENOMIC DNA]</scope>
    <source>
        <strain evidence="3 4">GZAAS20.1005</strain>
    </source>
</reference>
<dbReference type="Gene3D" id="3.30.420.10">
    <property type="entry name" value="Ribonuclease H-like superfamily/Ribonuclease H"/>
    <property type="match status" value="1"/>
</dbReference>
<proteinExistence type="predicted"/>
<dbReference type="PANTHER" id="PTHR33481:SF1">
    <property type="entry name" value="ENDONUCLEASE_EXONUCLEASE_PHOSPHATASE DOMAIN-CONTAINING PROTEIN-RELATED"/>
    <property type="match status" value="1"/>
</dbReference>
<dbReference type="Proteomes" id="UP000094569">
    <property type="component" value="Unassembled WGS sequence"/>
</dbReference>
<dbReference type="OrthoDB" id="3261222at2759"/>
<dbReference type="PROSITE" id="PS50878">
    <property type="entry name" value="RT_POL"/>
    <property type="match status" value="1"/>
</dbReference>
<dbReference type="InterPro" id="IPR036397">
    <property type="entry name" value="RNaseH_sf"/>
</dbReference>
<dbReference type="InterPro" id="IPR000477">
    <property type="entry name" value="RT_dom"/>
</dbReference>
<dbReference type="Pfam" id="PF00078">
    <property type="entry name" value="RVT_1"/>
    <property type="match status" value="1"/>
</dbReference>
<name>A0A1E3BCA3_ASPCR</name>
<comment type="caution">
    <text evidence="3">The sequence shown here is derived from an EMBL/GenBank/DDBJ whole genome shotgun (WGS) entry which is preliminary data.</text>
</comment>
<dbReference type="InterPro" id="IPR043128">
    <property type="entry name" value="Rev_trsase/Diguanyl_cyclase"/>
</dbReference>
<dbReference type="InterPro" id="IPR043502">
    <property type="entry name" value="DNA/RNA_pol_sf"/>
</dbReference>
<dbReference type="SUPFAM" id="SSF56672">
    <property type="entry name" value="DNA/RNA polymerases"/>
    <property type="match status" value="1"/>
</dbReference>
<dbReference type="Gene3D" id="3.30.70.270">
    <property type="match status" value="1"/>
</dbReference>
<dbReference type="EMBL" id="JXNT01000006">
    <property type="protein sequence ID" value="ODM18577.1"/>
    <property type="molecule type" value="Genomic_DNA"/>
</dbReference>
<feature type="domain" description="Reverse transcriptase" evidence="1">
    <location>
        <begin position="1"/>
        <end position="222"/>
    </location>
</feature>
<dbReference type="PROSITE" id="PS50879">
    <property type="entry name" value="RNASE_H_1"/>
    <property type="match status" value="1"/>
</dbReference>